<evidence type="ECO:0000313" key="3">
    <source>
        <dbReference type="Proteomes" id="UP001183817"/>
    </source>
</evidence>
<name>A0ABU2BCR3_9MICC</name>
<feature type="transmembrane region" description="Helical" evidence="1">
    <location>
        <begin position="242"/>
        <end position="259"/>
    </location>
</feature>
<keyword evidence="1" id="KW-1133">Transmembrane helix</keyword>
<evidence type="ECO:0000256" key="1">
    <source>
        <dbReference type="SAM" id="Phobius"/>
    </source>
</evidence>
<organism evidence="2 3">
    <name type="scientific">Paeniglutamicibacter sulfureus</name>
    <dbReference type="NCBI Taxonomy" id="43666"/>
    <lineage>
        <taxon>Bacteria</taxon>
        <taxon>Bacillati</taxon>
        <taxon>Actinomycetota</taxon>
        <taxon>Actinomycetes</taxon>
        <taxon>Micrococcales</taxon>
        <taxon>Micrococcaceae</taxon>
        <taxon>Paeniglutamicibacter</taxon>
    </lineage>
</organism>
<evidence type="ECO:0000313" key="2">
    <source>
        <dbReference type="EMBL" id="MDR7356385.1"/>
    </source>
</evidence>
<comment type="caution">
    <text evidence="2">The sequence shown here is derived from an EMBL/GenBank/DDBJ whole genome shotgun (WGS) entry which is preliminary data.</text>
</comment>
<proteinExistence type="predicted"/>
<keyword evidence="3" id="KW-1185">Reference proteome</keyword>
<accession>A0ABU2BCR3</accession>
<keyword evidence="1" id="KW-0812">Transmembrane</keyword>
<dbReference type="Proteomes" id="UP001183817">
    <property type="component" value="Unassembled WGS sequence"/>
</dbReference>
<sequence length="265" mass="28342">MSTNAPSKSLINASLQGTNPPLGKVFSDLLRSLDAVPKDLDFAPATKNYSKLVAAAYPDLNGTMADLAKKVIETSMTPELKARLDAQLKPMPITNKKLIEATTGISSKLLSIMKSTGAIPESTFQTSREAARLAANVSQVFGNAINKATVQRLIDQINELETAELDEEEQEASTQILETYPEIAEAVVATPVYQSATPTYRKLLLGMAAVFVWLGAAFGTLMLETNYPMVGAIMEDIGAQPIDVATLAGGGVMALGFMSEKARRE</sequence>
<protein>
    <submittedName>
        <fullName evidence="2">Uncharacterized protein</fullName>
    </submittedName>
</protein>
<reference evidence="2 3" key="1">
    <citation type="submission" date="2023-07" db="EMBL/GenBank/DDBJ databases">
        <title>Sequencing the genomes of 1000 actinobacteria strains.</title>
        <authorList>
            <person name="Klenk H.-P."/>
        </authorList>
    </citation>
    <scope>NUCLEOTIDE SEQUENCE [LARGE SCALE GENOMIC DNA]</scope>
    <source>
        <strain evidence="2 3">DSM 20167</strain>
    </source>
</reference>
<keyword evidence="1" id="KW-0472">Membrane</keyword>
<dbReference type="RefSeq" id="WP_310287137.1">
    <property type="nucleotide sequence ID" value="NZ_BAAAWO010000001.1"/>
</dbReference>
<dbReference type="EMBL" id="JAVDYI010000001">
    <property type="protein sequence ID" value="MDR7356385.1"/>
    <property type="molecule type" value="Genomic_DNA"/>
</dbReference>
<gene>
    <name evidence="2" type="ORF">J2S64_000076</name>
</gene>
<feature type="transmembrane region" description="Helical" evidence="1">
    <location>
        <begin position="203"/>
        <end position="222"/>
    </location>
</feature>